<dbReference type="AlphaFoldDB" id="A0A3L6E2D3"/>
<organism evidence="5 6">
    <name type="scientific">Zea mays</name>
    <name type="common">Maize</name>
    <dbReference type="NCBI Taxonomy" id="4577"/>
    <lineage>
        <taxon>Eukaryota</taxon>
        <taxon>Viridiplantae</taxon>
        <taxon>Streptophyta</taxon>
        <taxon>Embryophyta</taxon>
        <taxon>Tracheophyta</taxon>
        <taxon>Spermatophyta</taxon>
        <taxon>Magnoliopsida</taxon>
        <taxon>Liliopsida</taxon>
        <taxon>Poales</taxon>
        <taxon>Poaceae</taxon>
        <taxon>PACMAD clade</taxon>
        <taxon>Panicoideae</taxon>
        <taxon>Andropogonodae</taxon>
        <taxon>Andropogoneae</taxon>
        <taxon>Tripsacinae</taxon>
        <taxon>Zea</taxon>
    </lineage>
</organism>
<dbReference type="Proteomes" id="UP000251960">
    <property type="component" value="Chromosome 7"/>
</dbReference>
<comment type="caution">
    <text evidence="5">The sequence shown here is derived from an EMBL/GenBank/DDBJ whole genome shotgun (WGS) entry which is preliminary data.</text>
</comment>
<proteinExistence type="predicted"/>
<evidence type="ECO:0000313" key="6">
    <source>
        <dbReference type="Proteomes" id="UP000251960"/>
    </source>
</evidence>
<feature type="chain" id="PRO_5018209159" evidence="3">
    <location>
        <begin position="22"/>
        <end position="298"/>
    </location>
</feature>
<accession>A0A3L6E2D3</accession>
<dbReference type="InterPro" id="IPR025287">
    <property type="entry name" value="WAK_GUB"/>
</dbReference>
<evidence type="ECO:0000256" key="1">
    <source>
        <dbReference type="ARBA" id="ARBA00004167"/>
    </source>
</evidence>
<sequence length="298" mass="32012">MSSSLLPAALLILAAVAAATGEPDECPTKCGDVDIPYPFGIGARCSRGKDFEISCINNGSTAVLQSDAHTMQVTSLSVVPPLAKVMLPVAYKCYDSHGYPVKESNGRVELWSHRMFRISDTRNTFVVLGCNTGAYTMNSGGGGGGRYAFQYYMGCFTYCRGPGSPQDGRCASVGCCHVDIPPGLADNAVHFESWPHNGMEYSPCDIAFLVAKDSYEFRASDLRMDVARSSMPVWLDWAMSRHGGSLSSCASVKDSSEYACESPNSECVDSINGPGYFCRCKQGFQGNPYDDENGCTGT</sequence>
<dbReference type="GO" id="GO:0016301">
    <property type="term" value="F:kinase activity"/>
    <property type="evidence" value="ECO:0007669"/>
    <property type="project" value="UniProtKB-KW"/>
</dbReference>
<keyword evidence="2 3" id="KW-0732">Signal</keyword>
<evidence type="ECO:0000313" key="5">
    <source>
        <dbReference type="EMBL" id="PWZ14945.1"/>
    </source>
</evidence>
<gene>
    <name evidence="5" type="primary">WAK2_0</name>
    <name evidence="5" type="ORF">Zm00014a_041593</name>
</gene>
<feature type="signal peptide" evidence="3">
    <location>
        <begin position="1"/>
        <end position="21"/>
    </location>
</feature>
<dbReference type="Pfam" id="PF13947">
    <property type="entry name" value="GUB_WAK_bind"/>
    <property type="match status" value="1"/>
</dbReference>
<name>A0A3L6E2D3_MAIZE</name>
<dbReference type="PANTHER" id="PTHR33491">
    <property type="entry name" value="OSJNBA0016N04.9 PROTEIN"/>
    <property type="match status" value="1"/>
</dbReference>
<evidence type="ECO:0000259" key="4">
    <source>
        <dbReference type="Pfam" id="PF13947"/>
    </source>
</evidence>
<feature type="domain" description="Wall-associated receptor kinase galacturonan-binding" evidence="4">
    <location>
        <begin position="26"/>
        <end position="77"/>
    </location>
</feature>
<keyword evidence="5" id="KW-0808">Transferase</keyword>
<keyword evidence="5" id="KW-0418">Kinase</keyword>
<dbReference type="GO" id="GO:0030247">
    <property type="term" value="F:polysaccharide binding"/>
    <property type="evidence" value="ECO:0007669"/>
    <property type="project" value="InterPro"/>
</dbReference>
<evidence type="ECO:0000256" key="3">
    <source>
        <dbReference type="SAM" id="SignalP"/>
    </source>
</evidence>
<dbReference type="EMBL" id="NCVQ01000008">
    <property type="protein sequence ID" value="PWZ14945.1"/>
    <property type="molecule type" value="Genomic_DNA"/>
</dbReference>
<reference evidence="5 6" key="1">
    <citation type="journal article" date="2018" name="Nat. Genet.">
        <title>Extensive intraspecific gene order and gene structural variations between Mo17 and other maize genomes.</title>
        <authorList>
            <person name="Sun S."/>
            <person name="Zhou Y."/>
            <person name="Chen J."/>
            <person name="Shi J."/>
            <person name="Zhao H."/>
            <person name="Zhao H."/>
            <person name="Song W."/>
            <person name="Zhang M."/>
            <person name="Cui Y."/>
            <person name="Dong X."/>
            <person name="Liu H."/>
            <person name="Ma X."/>
            <person name="Jiao Y."/>
            <person name="Wang B."/>
            <person name="Wei X."/>
            <person name="Stein J.C."/>
            <person name="Glaubitz J.C."/>
            <person name="Lu F."/>
            <person name="Yu G."/>
            <person name="Liang C."/>
            <person name="Fengler K."/>
            <person name="Li B."/>
            <person name="Rafalski A."/>
            <person name="Schnable P.S."/>
            <person name="Ware D.H."/>
            <person name="Buckler E.S."/>
            <person name="Lai J."/>
        </authorList>
    </citation>
    <scope>NUCLEOTIDE SEQUENCE [LARGE SCALE GENOMIC DNA]</scope>
    <source>
        <strain evidence="6">cv. Missouri 17</strain>
        <tissue evidence="5">Seedling</tissue>
    </source>
</reference>
<dbReference type="GO" id="GO:0016020">
    <property type="term" value="C:membrane"/>
    <property type="evidence" value="ECO:0007669"/>
    <property type="project" value="UniProtKB-SubCell"/>
</dbReference>
<protein>
    <submittedName>
        <fullName evidence="5">Wall-associated receptor kinase 2</fullName>
    </submittedName>
</protein>
<comment type="subcellular location">
    <subcellularLocation>
        <location evidence="1">Membrane</location>
        <topology evidence="1">Single-pass membrane protein</topology>
    </subcellularLocation>
</comment>
<keyword evidence="5" id="KW-0675">Receptor</keyword>
<evidence type="ECO:0000256" key="2">
    <source>
        <dbReference type="ARBA" id="ARBA00022729"/>
    </source>
</evidence>